<evidence type="ECO:0000313" key="3">
    <source>
        <dbReference type="EMBL" id="QPC65312.1"/>
    </source>
</evidence>
<accession>A0A2T4H391</accession>
<dbReference type="Proteomes" id="UP000241587">
    <property type="component" value="Unassembled WGS sequence"/>
</dbReference>
<sequence length="128" mass="14609">MAHIHSLLSLFFIIYIIVYTLACGSCLVSDVAKSGLYSSRMQGQSSDDQKFKNIIPTSCWALDDIMFYIRWILQTLVRFIEITYCAMCCRRLLVLKACSTPGYSHMYTNLHIKWSLDGEAYSNTLIAS</sequence>
<dbReference type="EMBL" id="PVEM01000003">
    <property type="protein sequence ID" value="PTD10272.1"/>
    <property type="molecule type" value="Genomic_DNA"/>
</dbReference>
<reference evidence="3" key="2">
    <citation type="submission" date="2020-11" db="EMBL/GenBank/DDBJ databases">
        <title>The chromosome-scale genome resource for two endophytic Fusarium species: F. culmorum and F. pseudograminearum.</title>
        <authorList>
            <person name="Yuan Z."/>
        </authorList>
    </citation>
    <scope>NUCLEOTIDE SEQUENCE</scope>
    <source>
        <strain evidence="3">Class2-1B</strain>
    </source>
</reference>
<gene>
    <name evidence="2" type="ORF">FCULG_00008638</name>
    <name evidence="3" type="ORF">HYE67_007543</name>
</gene>
<keyword evidence="1" id="KW-0472">Membrane</keyword>
<name>A0A2T4H391_FUSCU</name>
<keyword evidence="4" id="KW-1185">Reference proteome</keyword>
<keyword evidence="1" id="KW-0812">Transmembrane</keyword>
<evidence type="ECO:0000256" key="1">
    <source>
        <dbReference type="SAM" id="Phobius"/>
    </source>
</evidence>
<dbReference type="EMBL" id="CP064749">
    <property type="protein sequence ID" value="QPC65312.1"/>
    <property type="molecule type" value="Genomic_DNA"/>
</dbReference>
<protein>
    <submittedName>
        <fullName evidence="2">Uncharacterized protein</fullName>
    </submittedName>
</protein>
<proteinExistence type="predicted"/>
<reference evidence="2 4" key="1">
    <citation type="submission" date="2018-02" db="EMBL/GenBank/DDBJ databases">
        <title>Fusarium culmorum secondary metabolites in fungal-bacterial-plant interactions.</title>
        <authorList>
            <person name="Schmidt R."/>
        </authorList>
    </citation>
    <scope>NUCLEOTIDE SEQUENCE [LARGE SCALE GENOMIC DNA]</scope>
    <source>
        <strain evidence="2 4">PV</strain>
    </source>
</reference>
<dbReference type="Proteomes" id="UP000663297">
    <property type="component" value="Chromosome 3"/>
</dbReference>
<evidence type="ECO:0000313" key="4">
    <source>
        <dbReference type="Proteomes" id="UP000241587"/>
    </source>
</evidence>
<evidence type="ECO:0000313" key="2">
    <source>
        <dbReference type="EMBL" id="PTD10272.1"/>
    </source>
</evidence>
<dbReference type="AlphaFoldDB" id="A0A2T4H391"/>
<dbReference type="OrthoDB" id="10574753at2759"/>
<organism evidence="2 4">
    <name type="scientific">Fusarium culmorum</name>
    <dbReference type="NCBI Taxonomy" id="5516"/>
    <lineage>
        <taxon>Eukaryota</taxon>
        <taxon>Fungi</taxon>
        <taxon>Dikarya</taxon>
        <taxon>Ascomycota</taxon>
        <taxon>Pezizomycotina</taxon>
        <taxon>Sordariomycetes</taxon>
        <taxon>Hypocreomycetidae</taxon>
        <taxon>Hypocreales</taxon>
        <taxon>Nectriaceae</taxon>
        <taxon>Fusarium</taxon>
    </lineage>
</organism>
<feature type="transmembrane region" description="Helical" evidence="1">
    <location>
        <begin position="12"/>
        <end position="32"/>
    </location>
</feature>
<keyword evidence="1" id="KW-1133">Transmembrane helix</keyword>